<feature type="non-terminal residue" evidence="2">
    <location>
        <position position="1"/>
    </location>
</feature>
<organism evidence="2 3">
    <name type="scientific">Enterococcus gallinarum</name>
    <dbReference type="NCBI Taxonomy" id="1353"/>
    <lineage>
        <taxon>Bacteria</taxon>
        <taxon>Bacillati</taxon>
        <taxon>Bacillota</taxon>
        <taxon>Bacilli</taxon>
        <taxon>Lactobacillales</taxon>
        <taxon>Enterococcaceae</taxon>
        <taxon>Enterococcus</taxon>
    </lineage>
</organism>
<feature type="non-terminal residue" evidence="2">
    <location>
        <position position="137"/>
    </location>
</feature>
<evidence type="ECO:0000313" key="2">
    <source>
        <dbReference type="EMBL" id="MXS28086.1"/>
    </source>
</evidence>
<feature type="coiled-coil region" evidence="1">
    <location>
        <begin position="17"/>
        <end position="65"/>
    </location>
</feature>
<dbReference type="RefSeq" id="WP_237440984.1">
    <property type="nucleotide sequence ID" value="NZ_WVTI01000488.1"/>
</dbReference>
<comment type="caution">
    <text evidence="2">The sequence shown here is derived from an EMBL/GenBank/DDBJ whole genome shotgun (WGS) entry which is preliminary data.</text>
</comment>
<accession>A0A6I4XNA3</accession>
<protein>
    <submittedName>
        <fullName evidence="2">Uncharacterized protein</fullName>
    </submittedName>
</protein>
<dbReference type="AlphaFoldDB" id="A0A6I4XNA3"/>
<sequence length="137" mass="15860">KINASVLEKQNEVNIFIKSLQKAIAEKKEDITKIFKKLALVLPEIDNLQKEIDELIVNNNEFGNNLSKNISDAKCKVRLHLVAIECEKFSFDVEKNNLDNFKKQIPDTTEITERIKDKNEEIQNFKAQQKDTTKITN</sequence>
<dbReference type="Proteomes" id="UP000439965">
    <property type="component" value="Unassembled WGS sequence"/>
</dbReference>
<evidence type="ECO:0000313" key="3">
    <source>
        <dbReference type="Proteomes" id="UP000439965"/>
    </source>
</evidence>
<evidence type="ECO:0000256" key="1">
    <source>
        <dbReference type="SAM" id="Coils"/>
    </source>
</evidence>
<name>A0A6I4XNA3_ENTGA</name>
<keyword evidence="1" id="KW-0175">Coiled coil</keyword>
<gene>
    <name evidence="2" type="ORF">GTI89_18765</name>
</gene>
<dbReference type="EMBL" id="WVTI01000488">
    <property type="protein sequence ID" value="MXS28086.1"/>
    <property type="molecule type" value="Genomic_DNA"/>
</dbReference>
<reference evidence="2 3" key="1">
    <citation type="submission" date="2019-04" db="EMBL/GenBank/DDBJ databases">
        <title>Step-wise assembly of the neonatal virome modulated by breast feeding.</title>
        <authorList>
            <person name="Liang G."/>
            <person name="Bushman F."/>
        </authorList>
    </citation>
    <scope>NUCLEOTIDE SEQUENCE [LARGE SCALE GENOMIC DNA]</scope>
    <source>
        <strain evidence="2 3">E3404</strain>
    </source>
</reference>
<proteinExistence type="predicted"/>